<dbReference type="InterPro" id="IPR011004">
    <property type="entry name" value="Trimer_LpxA-like_sf"/>
</dbReference>
<keyword evidence="2" id="KW-1185">Reference proteome</keyword>
<dbReference type="Gene3D" id="2.160.10.10">
    <property type="entry name" value="Hexapeptide repeat proteins"/>
    <property type="match status" value="1"/>
</dbReference>
<dbReference type="EMBL" id="RCUV01000007">
    <property type="protein sequence ID" value="RLP71665.1"/>
    <property type="molecule type" value="Genomic_DNA"/>
</dbReference>
<dbReference type="InterPro" id="IPR050484">
    <property type="entry name" value="Transf_Hexapept/Carb_Anhydrase"/>
</dbReference>
<dbReference type="CDD" id="cd04645">
    <property type="entry name" value="LbH_gamma_CA_like"/>
    <property type="match status" value="1"/>
</dbReference>
<dbReference type="Proteomes" id="UP000270299">
    <property type="component" value="Unassembled WGS sequence"/>
</dbReference>
<organism evidence="1 2">
    <name type="scientific">Mycetocola manganoxydans</name>
    <dbReference type="NCBI Taxonomy" id="699879"/>
    <lineage>
        <taxon>Bacteria</taxon>
        <taxon>Bacillati</taxon>
        <taxon>Actinomycetota</taxon>
        <taxon>Actinomycetes</taxon>
        <taxon>Micrococcales</taxon>
        <taxon>Microbacteriaceae</taxon>
        <taxon>Mycetocola</taxon>
    </lineage>
</organism>
<dbReference type="OrthoDB" id="9803036at2"/>
<dbReference type="RefSeq" id="WP_121672685.1">
    <property type="nucleotide sequence ID" value="NZ_BMXM01000001.1"/>
</dbReference>
<dbReference type="SUPFAM" id="SSF51161">
    <property type="entry name" value="Trimeric LpxA-like enzymes"/>
    <property type="match status" value="1"/>
</dbReference>
<dbReference type="PANTHER" id="PTHR13061:SF29">
    <property type="entry name" value="GAMMA CARBONIC ANHYDRASE-LIKE 1, MITOCHONDRIAL-RELATED"/>
    <property type="match status" value="1"/>
</dbReference>
<dbReference type="InterPro" id="IPR047324">
    <property type="entry name" value="LbH_gamma_CA-like"/>
</dbReference>
<dbReference type="AlphaFoldDB" id="A0A3L6ZVF1"/>
<name>A0A3L6ZVF1_9MICO</name>
<evidence type="ECO:0000313" key="1">
    <source>
        <dbReference type="EMBL" id="RLP71665.1"/>
    </source>
</evidence>
<proteinExistence type="predicted"/>
<evidence type="ECO:0000313" key="2">
    <source>
        <dbReference type="Proteomes" id="UP000270299"/>
    </source>
</evidence>
<dbReference type="InterPro" id="IPR001451">
    <property type="entry name" value="Hexapep"/>
</dbReference>
<reference evidence="1 2" key="1">
    <citation type="submission" date="2018-10" db="EMBL/GenBank/DDBJ databases">
        <authorList>
            <person name="Li J."/>
        </authorList>
    </citation>
    <scope>NUCLEOTIDE SEQUENCE [LARGE SCALE GENOMIC DNA]</scope>
    <source>
        <strain evidence="1 2">CCTCC AB209002</strain>
    </source>
</reference>
<protein>
    <submittedName>
        <fullName evidence="1">Gamma carbonic anhydrase family protein</fullName>
    </submittedName>
</protein>
<gene>
    <name evidence="1" type="ORF">D9V29_07355</name>
</gene>
<dbReference type="Pfam" id="PF00132">
    <property type="entry name" value="Hexapep"/>
    <property type="match status" value="1"/>
</dbReference>
<sequence length="182" mass="18391">MTSDDAASIIPLTGVKGPDVAETAFVAPGARIVGNVTLKDRSSVWYNAVLRGDSASIVLGEGSNIQDGVAVHVDAASPVVIGRGVSVGHNAVVHGCTIGDTVLVGMGAVVLSGAVIGDECLIAGGAVVLSGAEIPPRSLVAGVPGKVRRELTDDEVDGIRKNAEIYLEHSRHHAESIEGGSV</sequence>
<accession>A0A3L6ZVF1</accession>
<comment type="caution">
    <text evidence="1">The sequence shown here is derived from an EMBL/GenBank/DDBJ whole genome shotgun (WGS) entry which is preliminary data.</text>
</comment>
<dbReference type="PANTHER" id="PTHR13061">
    <property type="entry name" value="DYNACTIN SUBUNIT P25"/>
    <property type="match status" value="1"/>
</dbReference>